<accession>A0ABQ2ML87</accession>
<proteinExistence type="predicted"/>
<name>A0ABQ2ML87_9ACTN</name>
<dbReference type="RefSeq" id="WP_189038857.1">
    <property type="nucleotide sequence ID" value="NZ_BMMP01000014.1"/>
</dbReference>
<sequence length="199" mass="20793">MPLHLPPAPPAALRSVLAALGSPAAHGQGGVAAPEGPRSRFQPELPLPLHELTSFTPAAGSSATRLTGWRFLLRDPEASGTSAPGAAESVLTPDGWAFAYFCGGPYVAATLQALEQAESLTEDLQPRLLSVPQLYMMTLWLHGDTAAEPARGTPLPSDVLIPLAPAPPGIAAHRPHRADALLPLLTRRVVPAPLMRTPA</sequence>
<dbReference type="EMBL" id="BMMP01000014">
    <property type="protein sequence ID" value="GGO54413.1"/>
    <property type="molecule type" value="Genomic_DNA"/>
</dbReference>
<keyword evidence="2" id="KW-1185">Reference proteome</keyword>
<comment type="caution">
    <text evidence="1">The sequence shown here is derived from an EMBL/GenBank/DDBJ whole genome shotgun (WGS) entry which is preliminary data.</text>
</comment>
<reference evidence="2" key="1">
    <citation type="journal article" date="2019" name="Int. J. Syst. Evol. Microbiol.">
        <title>The Global Catalogue of Microorganisms (GCM) 10K type strain sequencing project: providing services to taxonomists for standard genome sequencing and annotation.</title>
        <authorList>
            <consortium name="The Broad Institute Genomics Platform"/>
            <consortium name="The Broad Institute Genome Sequencing Center for Infectious Disease"/>
            <person name="Wu L."/>
            <person name="Ma J."/>
        </authorList>
    </citation>
    <scope>NUCLEOTIDE SEQUENCE [LARGE SCALE GENOMIC DNA]</scope>
    <source>
        <strain evidence="2">CGMCC 4.7178</strain>
    </source>
</reference>
<protein>
    <recommendedName>
        <fullName evidence="3">Secreted protein</fullName>
    </recommendedName>
</protein>
<organism evidence="1 2">
    <name type="scientific">Streptomyces daqingensis</name>
    <dbReference type="NCBI Taxonomy" id="1472640"/>
    <lineage>
        <taxon>Bacteria</taxon>
        <taxon>Bacillati</taxon>
        <taxon>Actinomycetota</taxon>
        <taxon>Actinomycetes</taxon>
        <taxon>Kitasatosporales</taxon>
        <taxon>Streptomycetaceae</taxon>
        <taxon>Streptomyces</taxon>
    </lineage>
</organism>
<dbReference type="Proteomes" id="UP000631535">
    <property type="component" value="Unassembled WGS sequence"/>
</dbReference>
<evidence type="ECO:0008006" key="3">
    <source>
        <dbReference type="Google" id="ProtNLM"/>
    </source>
</evidence>
<gene>
    <name evidence="1" type="ORF">GCM10012287_43320</name>
</gene>
<evidence type="ECO:0000313" key="1">
    <source>
        <dbReference type="EMBL" id="GGO54413.1"/>
    </source>
</evidence>
<evidence type="ECO:0000313" key="2">
    <source>
        <dbReference type="Proteomes" id="UP000631535"/>
    </source>
</evidence>